<keyword evidence="2" id="KW-1185">Reference proteome</keyword>
<gene>
    <name evidence="1" type="ORF">IWZ03DRAFT_195618</name>
</gene>
<comment type="caution">
    <text evidence="1">The sequence shown here is derived from an EMBL/GenBank/DDBJ whole genome shotgun (WGS) entry which is preliminary data.</text>
</comment>
<accession>A0ABR1KN63</accession>
<proteinExistence type="predicted"/>
<evidence type="ECO:0000313" key="1">
    <source>
        <dbReference type="EMBL" id="KAK7516707.1"/>
    </source>
</evidence>
<dbReference type="Proteomes" id="UP001363622">
    <property type="component" value="Unassembled WGS sequence"/>
</dbReference>
<dbReference type="EMBL" id="JBBPHU010000006">
    <property type="protein sequence ID" value="KAK7516707.1"/>
    <property type="molecule type" value="Genomic_DNA"/>
</dbReference>
<reference evidence="1 2" key="1">
    <citation type="submission" date="2024-04" db="EMBL/GenBank/DDBJ databases">
        <title>Phyllosticta paracitricarpa is synonymous to the EU quarantine fungus P. citricarpa based on phylogenomic analyses.</title>
        <authorList>
            <consortium name="Lawrence Berkeley National Laboratory"/>
            <person name="Van Ingen-Buijs V.A."/>
            <person name="Van Westerhoven A.C."/>
            <person name="Haridas S."/>
            <person name="Skiadas P."/>
            <person name="Martin F."/>
            <person name="Groenewald J.Z."/>
            <person name="Crous P.W."/>
            <person name="Seidl M.F."/>
        </authorList>
    </citation>
    <scope>NUCLEOTIDE SEQUENCE [LARGE SCALE GENOMIC DNA]</scope>
    <source>
        <strain evidence="1 2">CBS 123371</strain>
    </source>
</reference>
<name>A0ABR1KN63_9PEZI</name>
<sequence>MYWYTPPWFSGLFFSFFFFLFLLLVVFPGCRVVCSSWAHPPPHVSRMSCSSPDDGRKHACLSVSCLLSDGQAVRSLGPVVLEALRPSGIFPSSLLASRFSRYCPRSSHLALLLQSSI</sequence>
<organism evidence="1 2">
    <name type="scientific">Phyllosticta citriasiana</name>
    <dbReference type="NCBI Taxonomy" id="595635"/>
    <lineage>
        <taxon>Eukaryota</taxon>
        <taxon>Fungi</taxon>
        <taxon>Dikarya</taxon>
        <taxon>Ascomycota</taxon>
        <taxon>Pezizomycotina</taxon>
        <taxon>Dothideomycetes</taxon>
        <taxon>Dothideomycetes incertae sedis</taxon>
        <taxon>Botryosphaeriales</taxon>
        <taxon>Phyllostictaceae</taxon>
        <taxon>Phyllosticta</taxon>
    </lineage>
</organism>
<protein>
    <recommendedName>
        <fullName evidence="3">Secreted protein</fullName>
    </recommendedName>
</protein>
<evidence type="ECO:0000313" key="2">
    <source>
        <dbReference type="Proteomes" id="UP001363622"/>
    </source>
</evidence>
<evidence type="ECO:0008006" key="3">
    <source>
        <dbReference type="Google" id="ProtNLM"/>
    </source>
</evidence>